<dbReference type="OrthoDB" id="9799219at2"/>
<proteinExistence type="predicted"/>
<keyword evidence="4 5" id="KW-0472">Membrane</keyword>
<keyword evidence="3 5" id="KW-1133">Transmembrane helix</keyword>
<evidence type="ECO:0000256" key="5">
    <source>
        <dbReference type="SAM" id="Phobius"/>
    </source>
</evidence>
<accession>A0A0G3WIU1</accession>
<comment type="subcellular location">
    <subcellularLocation>
        <location evidence="1">Membrane</location>
        <topology evidence="1">Multi-pass membrane protein</topology>
    </subcellularLocation>
</comment>
<feature type="transmembrane region" description="Helical" evidence="5">
    <location>
        <begin position="34"/>
        <end position="57"/>
    </location>
</feature>
<dbReference type="Proteomes" id="UP000035337">
    <property type="component" value="Chromosome"/>
</dbReference>
<dbReference type="EMBL" id="CP009498">
    <property type="protein sequence ID" value="AKL97414.1"/>
    <property type="molecule type" value="Genomic_DNA"/>
</dbReference>
<evidence type="ECO:0000313" key="6">
    <source>
        <dbReference type="EMBL" id="AKL97414.1"/>
    </source>
</evidence>
<dbReference type="GO" id="GO:0016020">
    <property type="term" value="C:membrane"/>
    <property type="evidence" value="ECO:0007669"/>
    <property type="project" value="UniProtKB-SubCell"/>
</dbReference>
<keyword evidence="2 5" id="KW-0812">Transmembrane</keyword>
<dbReference type="RefSeq" id="WP_052569504.1">
    <property type="nucleotide sequence ID" value="NZ_CP009498.1"/>
</dbReference>
<dbReference type="InterPro" id="IPR039428">
    <property type="entry name" value="NUOK/Mnh_C1-like"/>
</dbReference>
<dbReference type="Pfam" id="PF00420">
    <property type="entry name" value="Oxidored_q2"/>
    <property type="match status" value="1"/>
</dbReference>
<feature type="transmembrane region" description="Helical" evidence="5">
    <location>
        <begin position="63"/>
        <end position="87"/>
    </location>
</feature>
<reference evidence="6 7" key="1">
    <citation type="submission" date="2014-09" db="EMBL/GenBank/DDBJ databases">
        <title>Complete genome sequence of Endomicrobium proavitum.</title>
        <authorList>
            <person name="Zheng H."/>
        </authorList>
    </citation>
    <scope>NUCLEOTIDE SEQUENCE [LARGE SCALE GENOMIC DNA]</scope>
    <source>
        <strain evidence="6 7">Rsa215</strain>
    </source>
</reference>
<sequence length="106" mass="11600">MNTESLLLFKLYIISAPVLFVIGIYAIMVTRNIISIIIGLEIMTKGVTILLAAAGYFNGRPQLAEPLIITMIVVEVVVLTISAGYIINISKKHNSLDVENIKKLKG</sequence>
<organism evidence="6 7">
    <name type="scientific">Endomicrobium proavitum</name>
    <dbReference type="NCBI Taxonomy" id="1408281"/>
    <lineage>
        <taxon>Bacteria</taxon>
        <taxon>Pseudomonadati</taxon>
        <taxon>Elusimicrobiota</taxon>
        <taxon>Endomicrobiia</taxon>
        <taxon>Endomicrobiales</taxon>
        <taxon>Endomicrobiaceae</taxon>
        <taxon>Endomicrobium</taxon>
    </lineage>
</organism>
<keyword evidence="7" id="KW-1185">Reference proteome</keyword>
<evidence type="ECO:0000256" key="4">
    <source>
        <dbReference type="ARBA" id="ARBA00023136"/>
    </source>
</evidence>
<evidence type="ECO:0000256" key="2">
    <source>
        <dbReference type="ARBA" id="ARBA00022692"/>
    </source>
</evidence>
<evidence type="ECO:0000313" key="7">
    <source>
        <dbReference type="Proteomes" id="UP000035337"/>
    </source>
</evidence>
<gene>
    <name evidence="6" type="primary">nuoK</name>
    <name evidence="6" type="ORF">Epro_0035</name>
</gene>
<dbReference type="STRING" id="1408281.Epro_0035"/>
<protein>
    <submittedName>
        <fullName evidence="6">NADH-ubiquinone oxidoreductase subunit 4L</fullName>
    </submittedName>
</protein>
<keyword evidence="6" id="KW-0830">Ubiquinone</keyword>
<evidence type="ECO:0000256" key="1">
    <source>
        <dbReference type="ARBA" id="ARBA00004141"/>
    </source>
</evidence>
<dbReference type="Gene3D" id="1.10.287.3510">
    <property type="match status" value="1"/>
</dbReference>
<feature type="transmembrane region" description="Helical" evidence="5">
    <location>
        <begin position="6"/>
        <end position="27"/>
    </location>
</feature>
<dbReference type="AlphaFoldDB" id="A0A0G3WIU1"/>
<evidence type="ECO:0000256" key="3">
    <source>
        <dbReference type="ARBA" id="ARBA00022989"/>
    </source>
</evidence>
<dbReference type="KEGG" id="epo:Epro_0035"/>
<name>A0A0G3WIU1_9BACT</name>